<dbReference type="Gene3D" id="1.10.10.2520">
    <property type="entry name" value="Cell wall hydrolase SleB, domain 1"/>
    <property type="match status" value="1"/>
</dbReference>
<evidence type="ECO:0000313" key="1">
    <source>
        <dbReference type="EMBL" id="MBT9283385.1"/>
    </source>
</evidence>
<reference evidence="1" key="1">
    <citation type="journal article" date="2021" name="Microbiology">
        <title>Metagenomic Analysis of the Microbial Community in the Underground Coal Fire Area (Kemerovo Region, Russia) Revealed Predominance of Thermophilic Members of the Phyla Deinococcus-thermus, Aquificae, and Firmicutes.</title>
        <authorList>
            <person name="Kadnikov V."/>
            <person name="Mardanov A.V."/>
            <person name="Beletsky A.V."/>
            <person name="Karnachuk O.V."/>
            <person name="Ravin N.V."/>
        </authorList>
    </citation>
    <scope>NUCLEOTIDE SEQUENCE</scope>
    <source>
        <strain evidence="1">RBS10-49</strain>
    </source>
</reference>
<dbReference type="AlphaFoldDB" id="A0A947CZ31"/>
<dbReference type="Proteomes" id="UP000748108">
    <property type="component" value="Unassembled WGS sequence"/>
</dbReference>
<protein>
    <recommendedName>
        <fullName evidence="3">Tetratricopeptide repeat protein</fullName>
    </recommendedName>
</protein>
<dbReference type="Gene3D" id="1.25.40.10">
    <property type="entry name" value="Tetratricopeptide repeat domain"/>
    <property type="match status" value="1"/>
</dbReference>
<dbReference type="EMBL" id="JAHHQF010000098">
    <property type="protein sequence ID" value="MBT9283385.1"/>
    <property type="molecule type" value="Genomic_DNA"/>
</dbReference>
<evidence type="ECO:0000313" key="2">
    <source>
        <dbReference type="Proteomes" id="UP000748108"/>
    </source>
</evidence>
<dbReference type="InterPro" id="IPR042047">
    <property type="entry name" value="SleB_dom1"/>
</dbReference>
<comment type="caution">
    <text evidence="1">The sequence shown here is derived from an EMBL/GenBank/DDBJ whole genome shotgun (WGS) entry which is preliminary data.</text>
</comment>
<organism evidence="1 2">
    <name type="scientific">Hydrogenibacillus schlegelii</name>
    <name type="common">Bacillus schlegelii</name>
    <dbReference type="NCBI Taxonomy" id="1484"/>
    <lineage>
        <taxon>Bacteria</taxon>
        <taxon>Bacillati</taxon>
        <taxon>Bacillota</taxon>
        <taxon>Bacilli</taxon>
        <taxon>Bacillales</taxon>
        <taxon>Bacillales Family X. Incertae Sedis</taxon>
        <taxon>Hydrogenibacillus</taxon>
    </lineage>
</organism>
<gene>
    <name evidence="1" type="ORF">KM312_12240</name>
</gene>
<dbReference type="InterPro" id="IPR011990">
    <property type="entry name" value="TPR-like_helical_dom_sf"/>
</dbReference>
<sequence length="495" mass="54572">MWDRFIKLNIILLGALLLVSVVNVTALATSPKTLNLSQTHLDQAASPPKVDTLSPRDRFIAETFFSHRSAQPDENESLEVLQGYVKGMDMLQRGNDVDAVVDHFETLTRSFPDARHAWEGLGIALKERYSRLGNKEDLRQATHAFIKAIDIGLRFGRVPVNTVYPAAIGLGTLGDTERLNTLFSRIVAKEPTNHLIALDYARGLAAAGSRDAETWFRKALQLRPTGAYDAVIEYGQWLLDHGRYEDALQVLTLRPGEPTRYVHFLRGYAWERLGRADEAKQEYAAYRRLTAERPGIDRWAPIPDRYRISGSALQEGILFAGDVSPQDHCTAHNNLAKMIECEASGESMGGKQAVGWVARNRATLGSRGCVYVNNSGSSICDKYQSVLTQSGQFVLSCPRSPSASSIDAAYYVWYGYAPETSTGWCPGTGTYVSNACTQYCGVSNQDKGLSVGDWMFYSTSGTCPSSHPGAYCTLSDDKLCKNGGSDHCFYWVPSS</sequence>
<dbReference type="SUPFAM" id="SSF48452">
    <property type="entry name" value="TPR-like"/>
    <property type="match status" value="1"/>
</dbReference>
<evidence type="ECO:0008006" key="3">
    <source>
        <dbReference type="Google" id="ProtNLM"/>
    </source>
</evidence>
<proteinExistence type="predicted"/>
<accession>A0A947CZ31</accession>
<name>A0A947CZ31_HYDSH</name>